<evidence type="ECO:0000313" key="2">
    <source>
        <dbReference type="Proteomes" id="UP000003635"/>
    </source>
</evidence>
<name>Q2C9T0_OCEGH</name>
<reference evidence="1 2" key="1">
    <citation type="journal article" date="2010" name="J. Bacteriol.">
        <title>Genome sequences of Oceanicola granulosus HTCC2516(T) and Oceanicola batsensis HTCC2597(TDelta).</title>
        <authorList>
            <person name="Thrash J.C."/>
            <person name="Cho J.C."/>
            <person name="Vergin K.L."/>
            <person name="Giovannoni S.J."/>
        </authorList>
    </citation>
    <scope>NUCLEOTIDE SEQUENCE [LARGE SCALE GENOMIC DNA]</scope>
    <source>
        <strain evidence="2">ATCC BAA-861 / DSM 15982 / KCTC 12143 / HTCC2516</strain>
    </source>
</reference>
<dbReference type="Proteomes" id="UP000003635">
    <property type="component" value="Unassembled WGS sequence"/>
</dbReference>
<dbReference type="AlphaFoldDB" id="Q2C9T0"/>
<comment type="caution">
    <text evidence="1">The sequence shown here is derived from an EMBL/GenBank/DDBJ whole genome shotgun (WGS) entry which is preliminary data.</text>
</comment>
<feature type="non-terminal residue" evidence="1">
    <location>
        <position position="1"/>
    </location>
</feature>
<accession>Q2C9T0</accession>
<sequence length="26" mass="2764">VVDSDDDPDYGLAVDYDVRTGIIGGH</sequence>
<gene>
    <name evidence="1" type="ORF">OG2516_15174</name>
</gene>
<dbReference type="HOGENOM" id="CLU_3415960_0_0_5"/>
<proteinExistence type="predicted"/>
<keyword evidence="2" id="KW-1185">Reference proteome</keyword>
<evidence type="ECO:0000313" key="1">
    <source>
        <dbReference type="EMBL" id="EAR49420.1"/>
    </source>
</evidence>
<dbReference type="EMBL" id="AAOT01000072">
    <property type="protein sequence ID" value="EAR49420.1"/>
    <property type="molecule type" value="Genomic_DNA"/>
</dbReference>
<organism evidence="1 2">
    <name type="scientific">Oceanicola granulosus (strain ATCC BAA-861 / DSM 15982 / KCTC 12143 / HTCC2516)</name>
    <dbReference type="NCBI Taxonomy" id="314256"/>
    <lineage>
        <taxon>Bacteria</taxon>
        <taxon>Pseudomonadati</taxon>
        <taxon>Pseudomonadota</taxon>
        <taxon>Alphaproteobacteria</taxon>
        <taxon>Rhodobacterales</taxon>
        <taxon>Roseobacteraceae</taxon>
        <taxon>Oceanicola</taxon>
    </lineage>
</organism>
<protein>
    <submittedName>
        <fullName evidence="1">Sulfate transporter family protein</fullName>
    </submittedName>
</protein>